<organism evidence="2 3">
    <name type="scientific">Candidatus Woesebacteria bacterium GW2011_GWB1_33_22</name>
    <dbReference type="NCBI Taxonomy" id="1618566"/>
    <lineage>
        <taxon>Bacteria</taxon>
        <taxon>Candidatus Woeseibacteriota</taxon>
    </lineage>
</organism>
<dbReference type="Proteomes" id="UP000034778">
    <property type="component" value="Unassembled WGS sequence"/>
</dbReference>
<keyword evidence="1" id="KW-1133">Transmembrane helix</keyword>
<proteinExistence type="predicted"/>
<keyword evidence="1" id="KW-0812">Transmembrane</keyword>
<reference evidence="2 3" key="1">
    <citation type="journal article" date="2015" name="Nature">
        <title>rRNA introns, odd ribosomes, and small enigmatic genomes across a large radiation of phyla.</title>
        <authorList>
            <person name="Brown C.T."/>
            <person name="Hug L.A."/>
            <person name="Thomas B.C."/>
            <person name="Sharon I."/>
            <person name="Castelle C.J."/>
            <person name="Singh A."/>
            <person name="Wilkins M.J."/>
            <person name="Williams K.H."/>
            <person name="Banfield J.F."/>
        </authorList>
    </citation>
    <scope>NUCLEOTIDE SEQUENCE [LARGE SCALE GENOMIC DNA]</scope>
</reference>
<feature type="transmembrane region" description="Helical" evidence="1">
    <location>
        <begin position="50"/>
        <end position="69"/>
    </location>
</feature>
<gene>
    <name evidence="2" type="ORF">UR35_C0005G0010</name>
</gene>
<keyword evidence="1" id="KW-0472">Membrane</keyword>
<protein>
    <submittedName>
        <fullName evidence="2">Uncharacterized protein</fullName>
    </submittedName>
</protein>
<dbReference type="EMBL" id="LBOW01000005">
    <property type="protein sequence ID" value="KKP44880.1"/>
    <property type="molecule type" value="Genomic_DNA"/>
</dbReference>
<dbReference type="STRING" id="1618566.UR35_C0005G0010"/>
<evidence type="ECO:0000313" key="2">
    <source>
        <dbReference type="EMBL" id="KKP44880.1"/>
    </source>
</evidence>
<sequence length="75" mass="8498">MSKYLITLILKSPNLNNSQFKTIVDICINLGTISLGSVAIPLVFDKKFDLMLSFGLIGAFSFWYLAVYISRKIYE</sequence>
<dbReference type="AlphaFoldDB" id="A0A0G0C103"/>
<comment type="caution">
    <text evidence="2">The sequence shown here is derived from an EMBL/GenBank/DDBJ whole genome shotgun (WGS) entry which is preliminary data.</text>
</comment>
<evidence type="ECO:0000256" key="1">
    <source>
        <dbReference type="SAM" id="Phobius"/>
    </source>
</evidence>
<name>A0A0G0C103_9BACT</name>
<feature type="transmembrane region" description="Helical" evidence="1">
    <location>
        <begin position="20"/>
        <end position="44"/>
    </location>
</feature>
<accession>A0A0G0C103</accession>
<evidence type="ECO:0000313" key="3">
    <source>
        <dbReference type="Proteomes" id="UP000034778"/>
    </source>
</evidence>